<evidence type="ECO:0000313" key="3">
    <source>
        <dbReference type="Proteomes" id="UP000284557"/>
    </source>
</evidence>
<keyword evidence="1" id="KW-0472">Membrane</keyword>
<feature type="transmembrane region" description="Helical" evidence="1">
    <location>
        <begin position="7"/>
        <end position="25"/>
    </location>
</feature>
<feature type="transmembrane region" description="Helical" evidence="1">
    <location>
        <begin position="45"/>
        <end position="64"/>
    </location>
</feature>
<evidence type="ECO:0000256" key="1">
    <source>
        <dbReference type="SAM" id="Phobius"/>
    </source>
</evidence>
<gene>
    <name evidence="2" type="ORF">D2E76_19480</name>
</gene>
<organism evidence="2 3">
    <name type="scientific">Mycobacteroides abscessus</name>
    <dbReference type="NCBI Taxonomy" id="36809"/>
    <lineage>
        <taxon>Bacteria</taxon>
        <taxon>Bacillati</taxon>
        <taxon>Actinomycetota</taxon>
        <taxon>Actinomycetes</taxon>
        <taxon>Mycobacteriales</taxon>
        <taxon>Mycobacteriaceae</taxon>
        <taxon>Mycobacteroides</taxon>
    </lineage>
</organism>
<dbReference type="EMBL" id="QXBN01000016">
    <property type="protein sequence ID" value="RIT34796.1"/>
    <property type="molecule type" value="Genomic_DNA"/>
</dbReference>
<keyword evidence="1" id="KW-0812">Transmembrane</keyword>
<proteinExistence type="predicted"/>
<dbReference type="Proteomes" id="UP000284557">
    <property type="component" value="Unassembled WGS sequence"/>
</dbReference>
<keyword evidence="1" id="KW-1133">Transmembrane helix</keyword>
<sequence>MRLQRSTLIIVGAIQITTGMVYLTRPAMVAAMLGVAVQVPPWVNFSLIAAGARFVGYGIGMFAAARSPQRHRLWIYTMLGIQLTDFIAAAAYLAVGSLPREHLGPAIALPLLWVLLLGWIAVYIRKTPPNGDEGTPTATSTSVETT</sequence>
<evidence type="ECO:0008006" key="4">
    <source>
        <dbReference type="Google" id="ProtNLM"/>
    </source>
</evidence>
<reference evidence="2 3" key="1">
    <citation type="submission" date="2018-08" db="EMBL/GenBank/DDBJ databases">
        <title>Linezolid Resistance in Mycobacterium abscessus: MIC Distribution and Comprehensive Investigation of Resistance Mechanisms.</title>
        <authorList>
            <person name="Ye M."/>
            <person name="Xu L."/>
            <person name="Zou Y."/>
            <person name="Li B."/>
            <person name="Guo Q."/>
            <person name="Zhang Y."/>
            <person name="Zhan M."/>
            <person name="Xu B."/>
            <person name="Yu F."/>
            <person name="Zhang Z."/>
            <person name="Chu H."/>
        </authorList>
    </citation>
    <scope>NUCLEOTIDE SEQUENCE [LARGE SCALE GENOMIC DNA]</scope>
    <source>
        <strain evidence="2 3">G143</strain>
    </source>
</reference>
<feature type="transmembrane region" description="Helical" evidence="1">
    <location>
        <begin position="107"/>
        <end position="124"/>
    </location>
</feature>
<feature type="transmembrane region" description="Helical" evidence="1">
    <location>
        <begin position="73"/>
        <end position="95"/>
    </location>
</feature>
<name>A0ABD7HKG7_9MYCO</name>
<dbReference type="AlphaFoldDB" id="A0ABD7HKG7"/>
<comment type="caution">
    <text evidence="2">The sequence shown here is derived from an EMBL/GenBank/DDBJ whole genome shotgun (WGS) entry which is preliminary data.</text>
</comment>
<accession>A0ABD7HKG7</accession>
<dbReference type="RefSeq" id="WP_052585754.1">
    <property type="nucleotide sequence ID" value="NZ_CSZS01000171.1"/>
</dbReference>
<evidence type="ECO:0000313" key="2">
    <source>
        <dbReference type="EMBL" id="RIT34796.1"/>
    </source>
</evidence>
<protein>
    <recommendedName>
        <fullName evidence="4">Integral membrane protein</fullName>
    </recommendedName>
</protein>